<dbReference type="Ensembl" id="ENSPCET00000000094.1">
    <property type="protein sequence ID" value="ENSPCEP00000000094.1"/>
    <property type="gene ID" value="ENSPCEG00000000082.1"/>
</dbReference>
<dbReference type="PANTHER" id="PTHR10202:SF24">
    <property type="entry name" value="PRESENILIN-2"/>
    <property type="match status" value="1"/>
</dbReference>
<dbReference type="InterPro" id="IPR001108">
    <property type="entry name" value="Peptidase_A22A"/>
</dbReference>
<dbReference type="GO" id="GO:0006509">
    <property type="term" value="P:membrane protein ectodomain proteolysis"/>
    <property type="evidence" value="ECO:0007669"/>
    <property type="project" value="TreeGrafter"/>
</dbReference>
<feature type="transmembrane region" description="Helical" evidence="6">
    <location>
        <begin position="206"/>
        <end position="226"/>
    </location>
</feature>
<comment type="similarity">
    <text evidence="6">Belongs to the peptidase A22A family.</text>
</comment>
<evidence type="ECO:0000256" key="4">
    <source>
        <dbReference type="ARBA" id="ARBA00022989"/>
    </source>
</evidence>
<dbReference type="InterPro" id="IPR006639">
    <property type="entry name" value="Preselin/SPP"/>
</dbReference>
<name>A0A8C8R4S3_9SAUR</name>
<evidence type="ECO:0000256" key="5">
    <source>
        <dbReference type="ARBA" id="ARBA00023136"/>
    </source>
</evidence>
<comment type="subunit">
    <text evidence="6">Homodimer.</text>
</comment>
<dbReference type="SMART" id="SM00730">
    <property type="entry name" value="PSN"/>
    <property type="match status" value="1"/>
</dbReference>
<keyword evidence="3 6" id="KW-0378">Hydrolase</keyword>
<feature type="compositionally biased region" description="Polar residues" evidence="7">
    <location>
        <begin position="313"/>
        <end position="325"/>
    </location>
</feature>
<dbReference type="GO" id="GO:0042500">
    <property type="term" value="F:aspartic endopeptidase activity, intramembrane cleaving"/>
    <property type="evidence" value="ECO:0007669"/>
    <property type="project" value="InterPro"/>
</dbReference>
<feature type="region of interest" description="Disordered" evidence="7">
    <location>
        <begin position="1"/>
        <end position="70"/>
    </location>
</feature>
<dbReference type="GO" id="GO:0000139">
    <property type="term" value="C:Golgi membrane"/>
    <property type="evidence" value="ECO:0007669"/>
    <property type="project" value="UniProtKB-SubCell"/>
</dbReference>
<feature type="region of interest" description="Disordered" evidence="7">
    <location>
        <begin position="313"/>
        <end position="373"/>
    </location>
</feature>
<dbReference type="GO" id="GO:0005789">
    <property type="term" value="C:endoplasmic reticulum membrane"/>
    <property type="evidence" value="ECO:0007669"/>
    <property type="project" value="UniProtKB-SubCell"/>
</dbReference>
<feature type="transmembrane region" description="Helical" evidence="6">
    <location>
        <begin position="93"/>
        <end position="111"/>
    </location>
</feature>
<dbReference type="Pfam" id="PF01080">
    <property type="entry name" value="Presenilin"/>
    <property type="match status" value="1"/>
</dbReference>
<reference evidence="8" key="1">
    <citation type="submission" date="2025-08" db="UniProtKB">
        <authorList>
            <consortium name="Ensembl"/>
        </authorList>
    </citation>
    <scope>IDENTIFICATION</scope>
</reference>
<organism evidence="8 9">
    <name type="scientific">Pelusios castaneus</name>
    <name type="common">West African mud turtle</name>
    <dbReference type="NCBI Taxonomy" id="367368"/>
    <lineage>
        <taxon>Eukaryota</taxon>
        <taxon>Metazoa</taxon>
        <taxon>Chordata</taxon>
        <taxon>Craniata</taxon>
        <taxon>Vertebrata</taxon>
        <taxon>Euteleostomi</taxon>
        <taxon>Archelosauria</taxon>
        <taxon>Testudinata</taxon>
        <taxon>Testudines</taxon>
        <taxon>Pleurodira</taxon>
        <taxon>Pelomedusidae</taxon>
        <taxon>Pelusios</taxon>
    </lineage>
</organism>
<protein>
    <recommendedName>
        <fullName evidence="6">Presenilin</fullName>
        <ecNumber evidence="6">3.4.23.-</ecNumber>
    </recommendedName>
</protein>
<evidence type="ECO:0000256" key="3">
    <source>
        <dbReference type="ARBA" id="ARBA00022801"/>
    </source>
</evidence>
<keyword evidence="5 6" id="KW-0472">Membrane</keyword>
<evidence type="ECO:0000256" key="1">
    <source>
        <dbReference type="ARBA" id="ARBA00004127"/>
    </source>
</evidence>
<evidence type="ECO:0000256" key="6">
    <source>
        <dbReference type="RuleBase" id="RU361148"/>
    </source>
</evidence>
<dbReference type="GO" id="GO:0016485">
    <property type="term" value="P:protein processing"/>
    <property type="evidence" value="ECO:0007669"/>
    <property type="project" value="InterPro"/>
</dbReference>
<evidence type="ECO:0000256" key="7">
    <source>
        <dbReference type="SAM" id="MobiDB-lite"/>
    </source>
</evidence>
<accession>A0A8C8R4S3</accession>
<sequence>MITFMNNSDSEEENCNERTSLMSVESPPVPSYQDGLQAPEAAETQTHRKRRTGGSRSPSDVDGGNSDSGLAARDVALDNEEEELTLKYGAKHVIMLFVPVTLCMIVVVATIKSVRFYTEKNGQLIYTPFSEDTPSVGQRLLNSVLNTIIMISVIIVMTVFLVVLYKYRCYKFIHGWLILSSLMLLFLFTYIYLGEVLKTYNVAMDYPTLFFVIWNFGAVGMICIHWKGPLQLQQAYLIMISALMALVFIKYLPEWSAWVILGAISIYDLMAVLCPKGPLRMLVETAQERNEPIFPALIYSSAMMWTVGMAKSDTASRNPGQQTWDSAEDVRENHDNPAYLESEISEVRTPAPTHPTTSVLEELEEEESKANES</sequence>
<dbReference type="EC" id="3.4.23.-" evidence="6"/>
<dbReference type="GO" id="GO:0034205">
    <property type="term" value="P:amyloid-beta formation"/>
    <property type="evidence" value="ECO:0007669"/>
    <property type="project" value="TreeGrafter"/>
</dbReference>
<dbReference type="PANTHER" id="PTHR10202">
    <property type="entry name" value="PRESENILIN"/>
    <property type="match status" value="1"/>
</dbReference>
<keyword evidence="2 6" id="KW-0812">Transmembrane</keyword>
<dbReference type="PRINTS" id="PR01072">
    <property type="entry name" value="PRESENILIN"/>
</dbReference>
<proteinExistence type="inferred from homology"/>
<dbReference type="AlphaFoldDB" id="A0A8C8R4S3"/>
<reference evidence="8" key="2">
    <citation type="submission" date="2025-09" db="UniProtKB">
        <authorList>
            <consortium name="Ensembl"/>
        </authorList>
    </citation>
    <scope>IDENTIFICATION</scope>
</reference>
<dbReference type="Proteomes" id="UP000694393">
    <property type="component" value="Unplaced"/>
</dbReference>
<feature type="transmembrane region" description="Helical" evidence="6">
    <location>
        <begin position="255"/>
        <end position="274"/>
    </location>
</feature>
<comment type="domain">
    <text evidence="6">The PAL motif is required for normal active site conformation.</text>
</comment>
<evidence type="ECO:0000256" key="2">
    <source>
        <dbReference type="ARBA" id="ARBA00022692"/>
    </source>
</evidence>
<dbReference type="GO" id="GO:0007219">
    <property type="term" value="P:Notch signaling pathway"/>
    <property type="evidence" value="ECO:0007669"/>
    <property type="project" value="UniProtKB-KW"/>
</dbReference>
<evidence type="ECO:0000313" key="8">
    <source>
        <dbReference type="Ensembl" id="ENSPCEP00000000094.1"/>
    </source>
</evidence>
<keyword evidence="4 6" id="KW-1133">Transmembrane helix</keyword>
<feature type="transmembrane region" description="Helical" evidence="6">
    <location>
        <begin position="172"/>
        <end position="194"/>
    </location>
</feature>
<keyword evidence="6" id="KW-0914">Notch signaling pathway</keyword>
<keyword evidence="9" id="KW-1185">Reference proteome</keyword>
<dbReference type="GO" id="GO:0070765">
    <property type="term" value="C:gamma-secretase complex"/>
    <property type="evidence" value="ECO:0007669"/>
    <property type="project" value="TreeGrafter"/>
</dbReference>
<evidence type="ECO:0000313" key="9">
    <source>
        <dbReference type="Proteomes" id="UP000694393"/>
    </source>
</evidence>
<feature type="transmembrane region" description="Helical" evidence="6">
    <location>
        <begin position="144"/>
        <end position="165"/>
    </location>
</feature>
<dbReference type="GO" id="GO:0055074">
    <property type="term" value="P:calcium ion homeostasis"/>
    <property type="evidence" value="ECO:0007669"/>
    <property type="project" value="TreeGrafter"/>
</dbReference>
<comment type="function">
    <text evidence="6">Probable subunit of the gamma-secretase complex, an endoprotease complex that catalyzes the intramembrane cleavage of integral membrane proteins such as Notch receptors.</text>
</comment>
<feature type="transmembrane region" description="Helical" evidence="6">
    <location>
        <begin position="233"/>
        <end position="249"/>
    </location>
</feature>
<keyword evidence="6" id="KW-0333">Golgi apparatus</keyword>
<keyword evidence="6" id="KW-0645">Protease</keyword>
<keyword evidence="6" id="KW-0256">Endoplasmic reticulum</keyword>
<comment type="subcellular location">
    <subcellularLocation>
        <location evidence="1">Endomembrane system</location>
        <topology evidence="1">Multi-pass membrane protein</topology>
    </subcellularLocation>
    <subcellularLocation>
        <location evidence="6">Endoplasmic reticulum membrane</location>
        <topology evidence="6">Multi-pass membrane protein</topology>
    </subcellularLocation>
    <subcellularLocation>
        <location evidence="6">Golgi apparatus membrane</location>
        <topology evidence="6">Multi-pass membrane protein</topology>
    </subcellularLocation>
</comment>